<accession>A0ABU3CP73</accession>
<feature type="transmembrane region" description="Helical" evidence="1">
    <location>
        <begin position="106"/>
        <end position="123"/>
    </location>
</feature>
<keyword evidence="1" id="KW-0812">Transmembrane</keyword>
<sequence length="137" mass="16072">MSSLKIKRNSELANSVRSFQIVLDGKILDNIEDGEIKEFQIPPGKHTLRAQLDWCGSRPLHFEISEGEEKLVEIKGFIFSDWFLPVALFNAFLFFFLNIVYDVNSIFLAFLMFLFFGYLLYFVTFGKNDYLRLIEHK</sequence>
<keyword evidence="1" id="KW-0472">Membrane</keyword>
<organism evidence="2 3">
    <name type="scientific">Autumnicola lenta</name>
    <dbReference type="NCBI Taxonomy" id="3075593"/>
    <lineage>
        <taxon>Bacteria</taxon>
        <taxon>Pseudomonadati</taxon>
        <taxon>Bacteroidota</taxon>
        <taxon>Flavobacteriia</taxon>
        <taxon>Flavobacteriales</taxon>
        <taxon>Flavobacteriaceae</taxon>
        <taxon>Autumnicola</taxon>
    </lineage>
</organism>
<evidence type="ECO:0000256" key="1">
    <source>
        <dbReference type="SAM" id="Phobius"/>
    </source>
</evidence>
<keyword evidence="3" id="KW-1185">Reference proteome</keyword>
<gene>
    <name evidence="2" type="ORF">RM545_15190</name>
</gene>
<evidence type="ECO:0000313" key="2">
    <source>
        <dbReference type="EMBL" id="MDT0648042.1"/>
    </source>
</evidence>
<keyword evidence="1" id="KW-1133">Transmembrane helix</keyword>
<protein>
    <submittedName>
        <fullName evidence="2">Uncharacterized protein</fullName>
    </submittedName>
</protein>
<name>A0ABU3CP73_9FLAO</name>
<evidence type="ECO:0000313" key="3">
    <source>
        <dbReference type="Proteomes" id="UP001245285"/>
    </source>
</evidence>
<comment type="caution">
    <text evidence="2">The sequence shown here is derived from an EMBL/GenBank/DDBJ whole genome shotgun (WGS) entry which is preliminary data.</text>
</comment>
<dbReference type="RefSeq" id="WP_311496142.1">
    <property type="nucleotide sequence ID" value="NZ_JAVRHO010000027.1"/>
</dbReference>
<feature type="transmembrane region" description="Helical" evidence="1">
    <location>
        <begin position="82"/>
        <end position="100"/>
    </location>
</feature>
<dbReference type="Proteomes" id="UP001245285">
    <property type="component" value="Unassembled WGS sequence"/>
</dbReference>
<reference evidence="2 3" key="1">
    <citation type="submission" date="2023-09" db="EMBL/GenBank/DDBJ databases">
        <authorList>
            <person name="Rey-Velasco X."/>
        </authorList>
    </citation>
    <scope>NUCLEOTIDE SEQUENCE [LARGE SCALE GENOMIC DNA]</scope>
    <source>
        <strain evidence="2 3">F260</strain>
    </source>
</reference>
<dbReference type="EMBL" id="JAVRHO010000027">
    <property type="protein sequence ID" value="MDT0648042.1"/>
    <property type="molecule type" value="Genomic_DNA"/>
</dbReference>
<proteinExistence type="predicted"/>